<proteinExistence type="predicted"/>
<sequence>MKTPHPSSIASSVLAQSAWKRILFSLSVLALLWLAIGWSVAIP</sequence>
<reference evidence="2 3" key="1">
    <citation type="submission" date="2024-01" db="EMBL/GenBank/DDBJ databases">
        <title>Characterization of Pseudomonas viridiflava in Georgia, USA.</title>
        <authorList>
            <person name="Zhao M."/>
            <person name="Dutta B."/>
        </authorList>
    </citation>
    <scope>NUCLEOTIDE SEQUENCE [LARGE SCALE GENOMIC DNA]</scope>
    <source>
        <strain evidence="2 3">21GA0539</strain>
    </source>
</reference>
<comment type="caution">
    <text evidence="2">The sequence shown here is derived from an EMBL/GenBank/DDBJ whole genome shotgun (WGS) entry which is preliminary data.</text>
</comment>
<gene>
    <name evidence="2" type="ORF">V2I87_05995</name>
</gene>
<dbReference type="GeneID" id="77168311"/>
<dbReference type="EMBL" id="JAZEIP010000006">
    <property type="protein sequence ID" value="MEE4039645.1"/>
    <property type="molecule type" value="Genomic_DNA"/>
</dbReference>
<evidence type="ECO:0000313" key="2">
    <source>
        <dbReference type="EMBL" id="MEE4039645.1"/>
    </source>
</evidence>
<keyword evidence="1" id="KW-0812">Transmembrane</keyword>
<dbReference type="Proteomes" id="UP001343600">
    <property type="component" value="Unassembled WGS sequence"/>
</dbReference>
<keyword evidence="1" id="KW-0472">Membrane</keyword>
<keyword evidence="3" id="KW-1185">Reference proteome</keyword>
<evidence type="ECO:0000256" key="1">
    <source>
        <dbReference type="SAM" id="Phobius"/>
    </source>
</evidence>
<feature type="transmembrane region" description="Helical" evidence="1">
    <location>
        <begin position="21"/>
        <end position="41"/>
    </location>
</feature>
<organism evidence="2 3">
    <name type="scientific">Pseudomonas viridiflava</name>
    <name type="common">Phytomonas viridiflava</name>
    <dbReference type="NCBI Taxonomy" id="33069"/>
    <lineage>
        <taxon>Bacteria</taxon>
        <taxon>Pseudomonadati</taxon>
        <taxon>Pseudomonadota</taxon>
        <taxon>Gammaproteobacteria</taxon>
        <taxon>Pseudomonadales</taxon>
        <taxon>Pseudomonadaceae</taxon>
        <taxon>Pseudomonas</taxon>
    </lineage>
</organism>
<name>A0ABU7N3Z2_PSEVI</name>
<keyword evidence="1" id="KW-1133">Transmembrane helix</keyword>
<accession>A0ABU7N3Z2</accession>
<evidence type="ECO:0000313" key="3">
    <source>
        <dbReference type="Proteomes" id="UP001343600"/>
    </source>
</evidence>
<dbReference type="RefSeq" id="WP_257013868.1">
    <property type="nucleotide sequence ID" value="NZ_CP036495.1"/>
</dbReference>
<protein>
    <submittedName>
        <fullName evidence="2">Uncharacterized protein</fullName>
    </submittedName>
</protein>